<reference evidence="2" key="1">
    <citation type="submission" date="2018-11" db="EMBL/GenBank/DDBJ databases">
        <authorList>
            <consortium name="Pathogen Informatics"/>
        </authorList>
    </citation>
    <scope>NUCLEOTIDE SEQUENCE</scope>
</reference>
<evidence type="ECO:0000313" key="2">
    <source>
        <dbReference type="EMBL" id="VEL42532.1"/>
    </source>
</evidence>
<organism evidence="2 3">
    <name type="scientific">Protopolystoma xenopodis</name>
    <dbReference type="NCBI Taxonomy" id="117903"/>
    <lineage>
        <taxon>Eukaryota</taxon>
        <taxon>Metazoa</taxon>
        <taxon>Spiralia</taxon>
        <taxon>Lophotrochozoa</taxon>
        <taxon>Platyhelminthes</taxon>
        <taxon>Monogenea</taxon>
        <taxon>Polyopisthocotylea</taxon>
        <taxon>Polystomatidea</taxon>
        <taxon>Polystomatidae</taxon>
        <taxon>Protopolystoma</taxon>
    </lineage>
</organism>
<protein>
    <submittedName>
        <fullName evidence="2">Uncharacterized protein</fullName>
    </submittedName>
</protein>
<evidence type="ECO:0000256" key="1">
    <source>
        <dbReference type="SAM" id="MobiDB-lite"/>
    </source>
</evidence>
<feature type="region of interest" description="Disordered" evidence="1">
    <location>
        <begin position="1"/>
        <end position="106"/>
    </location>
</feature>
<sequence>MRSRASLSGKPVRQTPGHQGHQTRLRSEKQVKPAALPPGHQTTHGASEREAQAQSSCWQAPPHLLLRPARPRTSDPLHADESGPEARIPTPSAGQTQLRLSNGPSLGPGSNLLALTLASEDTGIPLRELIRSKQTSGLELDEAIRRRYSEEGATHL</sequence>
<dbReference type="EMBL" id="CAAALY010274964">
    <property type="protein sequence ID" value="VEL42532.1"/>
    <property type="molecule type" value="Genomic_DNA"/>
</dbReference>
<keyword evidence="3" id="KW-1185">Reference proteome</keyword>
<dbReference type="Proteomes" id="UP000784294">
    <property type="component" value="Unassembled WGS sequence"/>
</dbReference>
<comment type="caution">
    <text evidence="2">The sequence shown here is derived from an EMBL/GenBank/DDBJ whole genome shotgun (WGS) entry which is preliminary data.</text>
</comment>
<dbReference type="AlphaFoldDB" id="A0A448XQQ3"/>
<proteinExistence type="predicted"/>
<name>A0A448XQQ3_9PLAT</name>
<evidence type="ECO:0000313" key="3">
    <source>
        <dbReference type="Proteomes" id="UP000784294"/>
    </source>
</evidence>
<feature type="compositionally biased region" description="Polar residues" evidence="1">
    <location>
        <begin position="92"/>
        <end position="104"/>
    </location>
</feature>
<gene>
    <name evidence="2" type="ORF">PXEA_LOCUS35972</name>
</gene>
<feature type="compositionally biased region" description="Basic and acidic residues" evidence="1">
    <location>
        <begin position="72"/>
        <end position="81"/>
    </location>
</feature>
<accession>A0A448XQQ3</accession>